<sequence>MKGSIAIGTILAIVAAFGAAGTVMTAYTDGPIADIIDQGTEAIGQQSDYTVDVANKQDVSDLAMLVYQRGSNDGCRYDTDENGELLCKQGMHPMVCYQNNPSQRNFDVKKKGYWPQSGYPALADTYLGQYPDCYGARSTGLGQTGVAQRTGQDMEGIFSRERFEVKETITLTSNDDSTYLESKLKGFSDKSYDRWAELCEGTVLSSQSYTLYFDVEQDIDGRASDWSVNDLENSPYCGGEQEVSGSETVKGLDGKDSVKLCKGDKGYIQINKGSPTNDGEAGEEYGTGNAPKFARIVITEVEEPNCGSVTGVQPDGPTSSPYMALRVNYRQFPTKTRQMALSFSASGWTTAFYEWHEPTNSQCALHFMDNDPNSFDDPGGAYYWNGTVIQHDGTFPPVNSVEVSSTAFSVSHNFEKGSGDLYRDKLVAEGFSDETVDSTEIDFLKGSKKDSDQVFQPYGDLICGDLASDNRQRSVWAVCDEALPGPRRVRVHEQGEEKIYVCEPGNRKWVEQ</sequence>
<proteinExistence type="predicted"/>
<gene>
    <name evidence="1" type="ORF">SVXNc_1014</name>
</gene>
<dbReference type="Proteomes" id="UP001218034">
    <property type="component" value="Chromosome"/>
</dbReference>
<evidence type="ECO:0000313" key="2">
    <source>
        <dbReference type="Proteomes" id="UP001218034"/>
    </source>
</evidence>
<accession>A0ABY8CL24</accession>
<dbReference type="RefSeq" id="WP_347721835.1">
    <property type="nucleotide sequence ID" value="NZ_CP104395.1"/>
</dbReference>
<dbReference type="GeneID" id="90590452"/>
<keyword evidence="2" id="KW-1185">Reference proteome</keyword>
<reference evidence="1 2" key="1">
    <citation type="submission" date="2022-09" db="EMBL/GenBank/DDBJ databases">
        <title>Xylan utilization by haloarchaea-nanohaloarchaea associations.</title>
        <authorList>
            <person name="Yakimov M."/>
        </authorList>
    </citation>
    <scope>NUCLEOTIDE SEQUENCE [LARGE SCALE GENOMIC DNA]</scope>
    <source>
        <strain evidence="1 2">SVXNc</strain>
    </source>
</reference>
<evidence type="ECO:0000313" key="1">
    <source>
        <dbReference type="EMBL" id="WEL20006.1"/>
    </source>
</evidence>
<organism evidence="1 2">
    <name type="scientific">Candidatus Nanohalococcus occultus</name>
    <dbReference type="NCBI Taxonomy" id="2978047"/>
    <lineage>
        <taxon>Archaea</taxon>
        <taxon>Candidatus Nanohalarchaeota</taxon>
        <taxon>Candidatus Nanohalarchaeota incertae sedis</taxon>
        <taxon>Candidatus Nanohalococcus</taxon>
    </lineage>
</organism>
<name>A0ABY8CL24_9ARCH</name>
<dbReference type="EMBL" id="CP104395">
    <property type="protein sequence ID" value="WEL20006.1"/>
    <property type="molecule type" value="Genomic_DNA"/>
</dbReference>
<protein>
    <submittedName>
        <fullName evidence="1">Uncharacterized protein</fullName>
    </submittedName>
</protein>